<accession>A0ABS8VJD2</accession>
<name>A0ABS8VJD2_DATST</name>
<reference evidence="2 3" key="1">
    <citation type="journal article" date="2021" name="BMC Genomics">
        <title>Datura genome reveals duplications of psychoactive alkaloid biosynthetic genes and high mutation rate following tissue culture.</title>
        <authorList>
            <person name="Rajewski A."/>
            <person name="Carter-House D."/>
            <person name="Stajich J."/>
            <person name="Litt A."/>
        </authorList>
    </citation>
    <scope>NUCLEOTIDE SEQUENCE [LARGE SCALE GENOMIC DNA]</scope>
    <source>
        <strain evidence="2">AR-01</strain>
    </source>
</reference>
<evidence type="ECO:0000256" key="1">
    <source>
        <dbReference type="SAM" id="MobiDB-lite"/>
    </source>
</evidence>
<dbReference type="Proteomes" id="UP000823775">
    <property type="component" value="Unassembled WGS sequence"/>
</dbReference>
<evidence type="ECO:0000313" key="2">
    <source>
        <dbReference type="EMBL" id="MCD9646587.1"/>
    </source>
</evidence>
<keyword evidence="3" id="KW-1185">Reference proteome</keyword>
<dbReference type="EMBL" id="JACEIK010004855">
    <property type="protein sequence ID" value="MCD9646587.1"/>
    <property type="molecule type" value="Genomic_DNA"/>
</dbReference>
<protein>
    <submittedName>
        <fullName evidence="2">Uncharacterized protein</fullName>
    </submittedName>
</protein>
<comment type="caution">
    <text evidence="2">The sequence shown here is derived from an EMBL/GenBank/DDBJ whole genome shotgun (WGS) entry which is preliminary data.</text>
</comment>
<organism evidence="2 3">
    <name type="scientific">Datura stramonium</name>
    <name type="common">Jimsonweed</name>
    <name type="synonym">Common thornapple</name>
    <dbReference type="NCBI Taxonomy" id="4076"/>
    <lineage>
        <taxon>Eukaryota</taxon>
        <taxon>Viridiplantae</taxon>
        <taxon>Streptophyta</taxon>
        <taxon>Embryophyta</taxon>
        <taxon>Tracheophyta</taxon>
        <taxon>Spermatophyta</taxon>
        <taxon>Magnoliopsida</taxon>
        <taxon>eudicotyledons</taxon>
        <taxon>Gunneridae</taxon>
        <taxon>Pentapetalae</taxon>
        <taxon>asterids</taxon>
        <taxon>lamiids</taxon>
        <taxon>Solanales</taxon>
        <taxon>Solanaceae</taxon>
        <taxon>Solanoideae</taxon>
        <taxon>Datureae</taxon>
        <taxon>Datura</taxon>
    </lineage>
</organism>
<sequence length="67" mass="7545">MNGMQELLEMAEKSGGEPGAMLDLQNENVALKDKNAAPRKQLKDLTQQMLRDQEAANERIDKLLSKF</sequence>
<feature type="region of interest" description="Disordered" evidence="1">
    <location>
        <begin position="1"/>
        <end position="21"/>
    </location>
</feature>
<gene>
    <name evidence="2" type="ORF">HAX54_036567</name>
</gene>
<proteinExistence type="predicted"/>
<evidence type="ECO:0000313" key="3">
    <source>
        <dbReference type="Proteomes" id="UP000823775"/>
    </source>
</evidence>